<keyword evidence="9 10" id="KW-0119">Carbohydrate metabolism</keyword>
<keyword evidence="7 10" id="KW-0520">NAD</keyword>
<accession>A0A060DS03</accession>
<organism evidence="12 13">
    <name type="scientific">Azospirillum argentinense</name>
    <dbReference type="NCBI Taxonomy" id="2970906"/>
    <lineage>
        <taxon>Bacteria</taxon>
        <taxon>Pseudomonadati</taxon>
        <taxon>Pseudomonadota</taxon>
        <taxon>Alphaproteobacteria</taxon>
        <taxon>Rhodospirillales</taxon>
        <taxon>Azospirillaceae</taxon>
        <taxon>Azospirillum</taxon>
    </lineage>
</organism>
<dbReference type="Gene3D" id="3.90.25.10">
    <property type="entry name" value="UDP-galactose 4-epimerase, domain 1"/>
    <property type="match status" value="1"/>
</dbReference>
<dbReference type="CDD" id="cd05247">
    <property type="entry name" value="UDP_G4E_1_SDR_e"/>
    <property type="match status" value="1"/>
</dbReference>
<keyword evidence="8 10" id="KW-0413">Isomerase</keyword>
<dbReference type="PANTHER" id="PTHR43725:SF53">
    <property type="entry name" value="UDP-ARABINOSE 4-EPIMERASE 1"/>
    <property type="match status" value="1"/>
</dbReference>
<comment type="cofactor">
    <cofactor evidence="2 10">
        <name>NAD(+)</name>
        <dbReference type="ChEBI" id="CHEBI:57540"/>
    </cofactor>
</comment>
<evidence type="ECO:0000256" key="8">
    <source>
        <dbReference type="ARBA" id="ARBA00023235"/>
    </source>
</evidence>
<evidence type="ECO:0000256" key="7">
    <source>
        <dbReference type="ARBA" id="ARBA00023027"/>
    </source>
</evidence>
<dbReference type="InterPro" id="IPR001509">
    <property type="entry name" value="Epimerase_deHydtase"/>
</dbReference>
<dbReference type="InterPro" id="IPR005886">
    <property type="entry name" value="UDP_G4E"/>
</dbReference>
<dbReference type="NCBIfam" id="TIGR01179">
    <property type="entry name" value="galE"/>
    <property type="match status" value="1"/>
</dbReference>
<feature type="domain" description="NAD-dependent epimerase/dehydratase" evidence="11">
    <location>
        <begin position="7"/>
        <end position="256"/>
    </location>
</feature>
<evidence type="ECO:0000256" key="2">
    <source>
        <dbReference type="ARBA" id="ARBA00001911"/>
    </source>
</evidence>
<dbReference type="EC" id="5.1.3.2" evidence="5 10"/>
<gene>
    <name evidence="12" type="ORF">ABAZ39_32860</name>
</gene>
<comment type="subunit">
    <text evidence="10">Homodimer.</text>
</comment>
<dbReference type="GO" id="GO:0033499">
    <property type="term" value="P:galactose catabolic process via UDP-galactose, Leloir pathway"/>
    <property type="evidence" value="ECO:0007669"/>
    <property type="project" value="TreeGrafter"/>
</dbReference>
<dbReference type="RefSeq" id="WP_040138462.1">
    <property type="nucleotide sequence ID" value="NZ_CP007798.1"/>
</dbReference>
<evidence type="ECO:0000256" key="10">
    <source>
        <dbReference type="RuleBase" id="RU366046"/>
    </source>
</evidence>
<evidence type="ECO:0000256" key="9">
    <source>
        <dbReference type="ARBA" id="ARBA00023277"/>
    </source>
</evidence>
<keyword evidence="12" id="KW-0614">Plasmid</keyword>
<evidence type="ECO:0000256" key="5">
    <source>
        <dbReference type="ARBA" id="ARBA00013189"/>
    </source>
</evidence>
<dbReference type="Proteomes" id="UP000027186">
    <property type="component" value="Plasmid AbAZ39_p5"/>
</dbReference>
<sequence>MSGQTTVLVTGGAGYIGAHAVLALGEAGYQAVVIDDLSTGRREAVPADVPFVHGNVGDPACLADVISQHGIRTVMHFAGSIVVPESVQAPLDYYRNNTLNSHTLIEACVRAGVERFIFSSTAAVYGIPDVLPIDEQSPTAPINPYGRSKLMTEWMLRDAAAAYGLRFIALRYFNVAGADPKGRAGQCSKAATHLIKIACEAAVGRREEIMLFGDDYPTRDGTCIRDYVHVSDLADAHIAALRHLERGGESGIFNCGYGYGYSVREVLDTVERFAGKPLSVKVVGRRAGDPPELIAVQKRIVSELGWSPRHDNLDTIVSSALAWERKLAGVTV</sequence>
<dbReference type="Pfam" id="PF01370">
    <property type="entry name" value="Epimerase"/>
    <property type="match status" value="1"/>
</dbReference>
<dbReference type="Gene3D" id="3.40.50.720">
    <property type="entry name" value="NAD(P)-binding Rossmann-like Domain"/>
    <property type="match status" value="1"/>
</dbReference>
<dbReference type="KEGG" id="abq:ABAZ39_32860"/>
<comment type="catalytic activity">
    <reaction evidence="1 10">
        <text>UDP-alpha-D-glucose = UDP-alpha-D-galactose</text>
        <dbReference type="Rhea" id="RHEA:22168"/>
        <dbReference type="ChEBI" id="CHEBI:58885"/>
        <dbReference type="ChEBI" id="CHEBI:66914"/>
        <dbReference type="EC" id="5.1.3.2"/>
    </reaction>
</comment>
<dbReference type="EMBL" id="CP007798">
    <property type="protein sequence ID" value="AIB16631.1"/>
    <property type="molecule type" value="Genomic_DNA"/>
</dbReference>
<dbReference type="SUPFAM" id="SSF51735">
    <property type="entry name" value="NAD(P)-binding Rossmann-fold domains"/>
    <property type="match status" value="1"/>
</dbReference>
<evidence type="ECO:0000256" key="4">
    <source>
        <dbReference type="ARBA" id="ARBA00007637"/>
    </source>
</evidence>
<reference evidence="12 13" key="1">
    <citation type="journal article" date="2014" name="Genome Announc.">
        <title>Complete Genome Sequence of the Model Rhizosphere Strain Azospirillum brasilense Az39, Successfully Applied in Agriculture.</title>
        <authorList>
            <person name="Rivera D."/>
            <person name="Revale S."/>
            <person name="Molina R."/>
            <person name="Gualpa J."/>
            <person name="Puente M."/>
            <person name="Maroniche G."/>
            <person name="Paris G."/>
            <person name="Baker D."/>
            <person name="Clavijo B."/>
            <person name="McLay K."/>
            <person name="Spaepen S."/>
            <person name="Perticari A."/>
            <person name="Vazquez M."/>
            <person name="Wisniewski-Dye F."/>
            <person name="Watkins C."/>
            <person name="Martinez-Abarca F."/>
            <person name="Vanderleyden J."/>
            <person name="Cassan F."/>
        </authorList>
    </citation>
    <scope>NUCLEOTIDE SEQUENCE [LARGE SCALE GENOMIC DNA]</scope>
    <source>
        <strain evidence="12 13">Az39</strain>
        <plasmid evidence="12">AbAZ39_p5</plasmid>
    </source>
</reference>
<evidence type="ECO:0000256" key="3">
    <source>
        <dbReference type="ARBA" id="ARBA00004947"/>
    </source>
</evidence>
<dbReference type="GO" id="GO:0003978">
    <property type="term" value="F:UDP-glucose 4-epimerase activity"/>
    <property type="evidence" value="ECO:0007669"/>
    <property type="project" value="UniProtKB-UniRule"/>
</dbReference>
<name>A0A060DS03_9PROT</name>
<dbReference type="UniPathway" id="UPA00214"/>
<dbReference type="PANTHER" id="PTHR43725">
    <property type="entry name" value="UDP-GLUCOSE 4-EPIMERASE"/>
    <property type="match status" value="1"/>
</dbReference>
<dbReference type="InterPro" id="IPR036291">
    <property type="entry name" value="NAD(P)-bd_dom_sf"/>
</dbReference>
<evidence type="ECO:0000259" key="11">
    <source>
        <dbReference type="Pfam" id="PF01370"/>
    </source>
</evidence>
<geneLocation type="plasmid" evidence="12 13">
    <name>AbAZ39_p5</name>
</geneLocation>
<comment type="similarity">
    <text evidence="4 10">Belongs to the NAD(P)-dependent epimerase/dehydratase family.</text>
</comment>
<evidence type="ECO:0000313" key="12">
    <source>
        <dbReference type="EMBL" id="AIB16631.1"/>
    </source>
</evidence>
<proteinExistence type="inferred from homology"/>
<protein>
    <recommendedName>
        <fullName evidence="6 10">UDP-glucose 4-epimerase</fullName>
        <ecNumber evidence="5 10">5.1.3.2</ecNumber>
    </recommendedName>
</protein>
<evidence type="ECO:0000256" key="6">
    <source>
        <dbReference type="ARBA" id="ARBA00018569"/>
    </source>
</evidence>
<dbReference type="AlphaFoldDB" id="A0A060DS03"/>
<evidence type="ECO:0000256" key="1">
    <source>
        <dbReference type="ARBA" id="ARBA00000083"/>
    </source>
</evidence>
<evidence type="ECO:0000313" key="13">
    <source>
        <dbReference type="Proteomes" id="UP000027186"/>
    </source>
</evidence>
<comment type="pathway">
    <text evidence="3 10">Carbohydrate metabolism; galactose metabolism.</text>
</comment>